<dbReference type="Proteomes" id="UP000502260">
    <property type="component" value="Chromosome"/>
</dbReference>
<dbReference type="InterPro" id="IPR036259">
    <property type="entry name" value="MFS_trans_sf"/>
</dbReference>
<dbReference type="RefSeq" id="WP_244617426.1">
    <property type="nucleotide sequence ID" value="NZ_AP022853.1"/>
</dbReference>
<dbReference type="Pfam" id="PF07690">
    <property type="entry name" value="MFS_1"/>
    <property type="match status" value="1"/>
</dbReference>
<gene>
    <name evidence="9" type="ORF">SKTS_05710</name>
</gene>
<evidence type="ECO:0000256" key="1">
    <source>
        <dbReference type="ARBA" id="ARBA00004651"/>
    </source>
</evidence>
<evidence type="ECO:0000256" key="7">
    <source>
        <dbReference type="SAM" id="Phobius"/>
    </source>
</evidence>
<reference evidence="10" key="1">
    <citation type="submission" date="2020-03" db="EMBL/GenBank/DDBJ databases">
        <title>Complete genome sequence of sulfur-oxidizing bacterium skT11.</title>
        <authorList>
            <person name="Kanda M."/>
            <person name="Kojima H."/>
            <person name="Fukui M."/>
        </authorList>
    </citation>
    <scope>NUCLEOTIDE SEQUENCE [LARGE SCALE GENOMIC DNA]</scope>
    <source>
        <strain evidence="10">skT11</strain>
    </source>
</reference>
<dbReference type="InterPro" id="IPR020846">
    <property type="entry name" value="MFS_dom"/>
</dbReference>
<evidence type="ECO:0000256" key="5">
    <source>
        <dbReference type="ARBA" id="ARBA00022989"/>
    </source>
</evidence>
<keyword evidence="4 7" id="KW-0812">Transmembrane</keyword>
<evidence type="ECO:0000256" key="6">
    <source>
        <dbReference type="ARBA" id="ARBA00023136"/>
    </source>
</evidence>
<feature type="transmembrane region" description="Helical" evidence="7">
    <location>
        <begin position="304"/>
        <end position="322"/>
    </location>
</feature>
<proteinExistence type="predicted"/>
<feature type="transmembrane region" description="Helical" evidence="7">
    <location>
        <begin position="343"/>
        <end position="365"/>
    </location>
</feature>
<dbReference type="GO" id="GO:0005886">
    <property type="term" value="C:plasma membrane"/>
    <property type="evidence" value="ECO:0007669"/>
    <property type="project" value="UniProtKB-SubCell"/>
</dbReference>
<organism evidence="9 10">
    <name type="scientific">Sulfurimicrobium lacus</name>
    <dbReference type="NCBI Taxonomy" id="2715678"/>
    <lineage>
        <taxon>Bacteria</taxon>
        <taxon>Pseudomonadati</taxon>
        <taxon>Pseudomonadota</taxon>
        <taxon>Betaproteobacteria</taxon>
        <taxon>Nitrosomonadales</taxon>
        <taxon>Sulfuricellaceae</taxon>
        <taxon>Sulfurimicrobium</taxon>
    </lineage>
</organism>
<dbReference type="EMBL" id="AP022853">
    <property type="protein sequence ID" value="BCB25685.1"/>
    <property type="molecule type" value="Genomic_DNA"/>
</dbReference>
<feature type="transmembrane region" description="Helical" evidence="7">
    <location>
        <begin position="167"/>
        <end position="188"/>
    </location>
</feature>
<feature type="transmembrane region" description="Helical" evidence="7">
    <location>
        <begin position="253"/>
        <end position="273"/>
    </location>
</feature>
<evidence type="ECO:0000259" key="8">
    <source>
        <dbReference type="PROSITE" id="PS50850"/>
    </source>
</evidence>
<protein>
    <submittedName>
        <fullName evidence="9">MFS transporter</fullName>
    </submittedName>
</protein>
<dbReference type="PANTHER" id="PTHR23517">
    <property type="entry name" value="RESISTANCE PROTEIN MDTM, PUTATIVE-RELATED-RELATED"/>
    <property type="match status" value="1"/>
</dbReference>
<feature type="transmembrane region" description="Helical" evidence="7">
    <location>
        <begin position="107"/>
        <end position="127"/>
    </location>
</feature>
<feature type="transmembrane region" description="Helical" evidence="7">
    <location>
        <begin position="280"/>
        <end position="298"/>
    </location>
</feature>
<feature type="transmembrane region" description="Helical" evidence="7">
    <location>
        <begin position="371"/>
        <end position="391"/>
    </location>
</feature>
<dbReference type="GO" id="GO:0022857">
    <property type="term" value="F:transmembrane transporter activity"/>
    <property type="evidence" value="ECO:0007669"/>
    <property type="project" value="InterPro"/>
</dbReference>
<feature type="transmembrane region" description="Helical" evidence="7">
    <location>
        <begin position="12"/>
        <end position="39"/>
    </location>
</feature>
<feature type="domain" description="Major facilitator superfamily (MFS) profile" evidence="8">
    <location>
        <begin position="9"/>
        <end position="393"/>
    </location>
</feature>
<dbReference type="SUPFAM" id="SSF103473">
    <property type="entry name" value="MFS general substrate transporter"/>
    <property type="match status" value="1"/>
</dbReference>
<evidence type="ECO:0000313" key="9">
    <source>
        <dbReference type="EMBL" id="BCB25685.1"/>
    </source>
</evidence>
<sequence>MLETDKMTSVELRASAGLAGIFGLRMLGMFLILPVFAIYASTLPGGQNHALIGLALGAYGLTQALLQLPFGMAADRFGRKPVIYFGLVIFVLGSFVAASVHDLVWIIIGRSIQGAGAISAAVTALLADLTREEHRTKAMAMIGSTIGLMFAASMVLGPALYQSIGVPGMFALTGVLALLAIVVVATVIPNPGVSHFHSDAEMAPARLKDVLRDKQLLRLNFGIFALHAAQMAMFTVVPLALRETGNFPESQHWKVYLPVMLIAFAFMVPAIIVGEKKAKLKQVFVFAVALLFATQLLFTELIGNFWGIVAMLLTFFIAFNILEATLPSLISKLAPAQAKGTAMGVYNTSQSLGLFVGGAMGGLLANYVGHFAVFAFGAVLSGIWLWLAISMRTPPAVKTKMYHLEIMDKARAHKLMRQLAAVSGVAEVVVSAEESVAYLKVNMAGWDEEQVLKLIEGVV</sequence>
<accession>A0A6F8VAA2</accession>
<comment type="subcellular location">
    <subcellularLocation>
        <location evidence="1">Cell membrane</location>
        <topology evidence="1">Multi-pass membrane protein</topology>
    </subcellularLocation>
</comment>
<keyword evidence="5 7" id="KW-1133">Transmembrane helix</keyword>
<feature type="transmembrane region" description="Helical" evidence="7">
    <location>
        <begin position="216"/>
        <end position="241"/>
    </location>
</feature>
<name>A0A6F8VAA2_9PROT</name>
<dbReference type="AlphaFoldDB" id="A0A6F8VAA2"/>
<dbReference type="PROSITE" id="PS50850">
    <property type="entry name" value="MFS"/>
    <property type="match status" value="1"/>
</dbReference>
<dbReference type="InterPro" id="IPR050171">
    <property type="entry name" value="MFS_Transporters"/>
</dbReference>
<dbReference type="KEGG" id="slac:SKTS_05710"/>
<dbReference type="Gene3D" id="3.30.70.100">
    <property type="match status" value="1"/>
</dbReference>
<feature type="transmembrane region" description="Helical" evidence="7">
    <location>
        <begin position="82"/>
        <end position="101"/>
    </location>
</feature>
<feature type="transmembrane region" description="Helical" evidence="7">
    <location>
        <begin position="51"/>
        <end position="70"/>
    </location>
</feature>
<dbReference type="PANTHER" id="PTHR23517:SF2">
    <property type="entry name" value="MULTIDRUG RESISTANCE PROTEIN MDTH"/>
    <property type="match status" value="1"/>
</dbReference>
<dbReference type="Gene3D" id="1.20.1250.20">
    <property type="entry name" value="MFS general substrate transporter like domains"/>
    <property type="match status" value="1"/>
</dbReference>
<keyword evidence="2" id="KW-0813">Transport</keyword>
<keyword evidence="6 7" id="KW-0472">Membrane</keyword>
<evidence type="ECO:0000256" key="3">
    <source>
        <dbReference type="ARBA" id="ARBA00022475"/>
    </source>
</evidence>
<evidence type="ECO:0000256" key="2">
    <source>
        <dbReference type="ARBA" id="ARBA00022448"/>
    </source>
</evidence>
<keyword evidence="3" id="KW-1003">Cell membrane</keyword>
<evidence type="ECO:0000313" key="10">
    <source>
        <dbReference type="Proteomes" id="UP000502260"/>
    </source>
</evidence>
<feature type="transmembrane region" description="Helical" evidence="7">
    <location>
        <begin position="139"/>
        <end position="161"/>
    </location>
</feature>
<evidence type="ECO:0000256" key="4">
    <source>
        <dbReference type="ARBA" id="ARBA00022692"/>
    </source>
</evidence>
<dbReference type="CDD" id="cd17472">
    <property type="entry name" value="MFS_YajR_like"/>
    <property type="match status" value="1"/>
</dbReference>
<keyword evidence="10" id="KW-1185">Reference proteome</keyword>
<dbReference type="InterPro" id="IPR011701">
    <property type="entry name" value="MFS"/>
</dbReference>